<reference evidence="1" key="1">
    <citation type="submission" date="2019-12" db="EMBL/GenBank/DDBJ databases">
        <title>Genome sequencing and annotation of Brassica cretica.</title>
        <authorList>
            <person name="Studholme D.J."/>
            <person name="Sarris P.F."/>
        </authorList>
    </citation>
    <scope>NUCLEOTIDE SEQUENCE</scope>
    <source>
        <strain evidence="1">PFS-102/07</strain>
        <tissue evidence="1">Leaf</tissue>
    </source>
</reference>
<protein>
    <recommendedName>
        <fullName evidence="2">Peptidase S9 prolyl oligopeptidase catalytic domain-containing protein</fullName>
    </recommendedName>
</protein>
<dbReference type="SUPFAM" id="SSF53474">
    <property type="entry name" value="alpha/beta-Hydrolases"/>
    <property type="match status" value="1"/>
</dbReference>
<proteinExistence type="predicted"/>
<dbReference type="AlphaFoldDB" id="A0A8S9ILG8"/>
<gene>
    <name evidence="1" type="ORF">F2Q70_00000383</name>
</gene>
<dbReference type="PANTHER" id="PTHR47381:SF3">
    <property type="entry name" value="ALPHA_BETA-HYDROLASES SUPERFAMILY PROTEIN"/>
    <property type="match status" value="1"/>
</dbReference>
<dbReference type="Gene3D" id="3.40.50.1820">
    <property type="entry name" value="alpha/beta hydrolase"/>
    <property type="match status" value="1"/>
</dbReference>
<evidence type="ECO:0000313" key="1">
    <source>
        <dbReference type="EMBL" id="KAF2570183.1"/>
    </source>
</evidence>
<dbReference type="PANTHER" id="PTHR47381">
    <property type="entry name" value="ALPHA/BETA-HYDROLASES SUPERFAMILY PROTEIN"/>
    <property type="match status" value="1"/>
</dbReference>
<dbReference type="InterPro" id="IPR029058">
    <property type="entry name" value="AB_hydrolase_fold"/>
</dbReference>
<evidence type="ECO:0008006" key="2">
    <source>
        <dbReference type="Google" id="ProtNLM"/>
    </source>
</evidence>
<sequence length="112" mass="12422">MGKSEIDKEVVEKVWNRIAPGLASQFDSPYSLPVTAPRPLYLLNGAKDPRCPLGGLVVPLERAQKAYEETASPGNFKFVAEDGVGHEVTSFMIKETSDWFDKFLKQGNITSY</sequence>
<accession>A0A8S9ILG8</accession>
<dbReference type="EMBL" id="QGKY02001015">
    <property type="protein sequence ID" value="KAF2570183.1"/>
    <property type="molecule type" value="Genomic_DNA"/>
</dbReference>
<organism evidence="1">
    <name type="scientific">Brassica cretica</name>
    <name type="common">Mustard</name>
    <dbReference type="NCBI Taxonomy" id="69181"/>
    <lineage>
        <taxon>Eukaryota</taxon>
        <taxon>Viridiplantae</taxon>
        <taxon>Streptophyta</taxon>
        <taxon>Embryophyta</taxon>
        <taxon>Tracheophyta</taxon>
        <taxon>Spermatophyta</taxon>
        <taxon>Magnoliopsida</taxon>
        <taxon>eudicotyledons</taxon>
        <taxon>Gunneridae</taxon>
        <taxon>Pentapetalae</taxon>
        <taxon>rosids</taxon>
        <taxon>malvids</taxon>
        <taxon>Brassicales</taxon>
        <taxon>Brassicaceae</taxon>
        <taxon>Brassiceae</taxon>
        <taxon>Brassica</taxon>
    </lineage>
</organism>
<name>A0A8S9ILG8_BRACR</name>
<comment type="caution">
    <text evidence="1">The sequence shown here is derived from an EMBL/GenBank/DDBJ whole genome shotgun (WGS) entry which is preliminary data.</text>
</comment>